<dbReference type="STRING" id="56408.A0A1E5RHG0"/>
<keyword evidence="8" id="KW-0539">Nucleus</keyword>
<evidence type="ECO:0000256" key="3">
    <source>
        <dbReference type="ARBA" id="ARBA00020646"/>
    </source>
</evidence>
<evidence type="ECO:0000256" key="6">
    <source>
        <dbReference type="ARBA" id="ARBA00023054"/>
    </source>
</evidence>
<evidence type="ECO:0000256" key="2">
    <source>
        <dbReference type="ARBA" id="ARBA00006695"/>
    </source>
</evidence>
<feature type="compositionally biased region" description="Basic and acidic residues" evidence="10">
    <location>
        <begin position="191"/>
        <end position="202"/>
    </location>
</feature>
<feature type="compositionally biased region" description="Polar residues" evidence="10">
    <location>
        <begin position="108"/>
        <end position="117"/>
    </location>
</feature>
<name>A0A1E5RHG0_9ASCO</name>
<dbReference type="PANTHER" id="PTHR16196:SF0">
    <property type="entry name" value="PRE-MRNA-SPLICING FACTOR CWC25 HOMOLOG"/>
    <property type="match status" value="1"/>
</dbReference>
<dbReference type="InParanoid" id="A0A1E5RHG0"/>
<feature type="coiled-coil region" evidence="9">
    <location>
        <begin position="23"/>
        <end position="50"/>
    </location>
</feature>
<evidence type="ECO:0000256" key="4">
    <source>
        <dbReference type="ARBA" id="ARBA00022664"/>
    </source>
</evidence>
<evidence type="ECO:0000256" key="10">
    <source>
        <dbReference type="SAM" id="MobiDB-lite"/>
    </source>
</evidence>
<evidence type="ECO:0000256" key="7">
    <source>
        <dbReference type="ARBA" id="ARBA00023187"/>
    </source>
</evidence>
<dbReference type="PANTHER" id="PTHR16196">
    <property type="entry name" value="CELL CYCLE CONTROL PROTEIN CWF25"/>
    <property type="match status" value="1"/>
</dbReference>
<comment type="caution">
    <text evidence="12">The sequence shown here is derived from an EMBL/GenBank/DDBJ whole genome shotgun (WGS) entry which is preliminary data.</text>
</comment>
<sequence>MGVGDLNLLKSWNPNLLKNKKKVWQHEEELLQEEKKFKEKQQEIAKNRELEEYNALLGQSAGKPVKRTGLEWMYNDAISLANKNKNKNKNSADSADSAESGKVKDAISQKTVSTNTVDAAALGIGKNKSREDAEKNTDRDILLGKKQYRGTSHIRTDDYARREQRKKALDRDDPMAGFMSKQKRKPIPAGNDRRRMELDKNDPMAAYKQNNRHTRVYKKKTYK</sequence>
<evidence type="ECO:0000313" key="13">
    <source>
        <dbReference type="Proteomes" id="UP000095728"/>
    </source>
</evidence>
<feature type="domain" description="CBF1-interacting co-repressor CIR N-terminal" evidence="11">
    <location>
        <begin position="11"/>
        <end position="47"/>
    </location>
</feature>
<organism evidence="12 13">
    <name type="scientific">Hanseniaspora osmophila</name>
    <dbReference type="NCBI Taxonomy" id="56408"/>
    <lineage>
        <taxon>Eukaryota</taxon>
        <taxon>Fungi</taxon>
        <taxon>Dikarya</taxon>
        <taxon>Ascomycota</taxon>
        <taxon>Saccharomycotina</taxon>
        <taxon>Saccharomycetes</taxon>
        <taxon>Saccharomycodales</taxon>
        <taxon>Saccharomycodaceae</taxon>
        <taxon>Hanseniaspora</taxon>
    </lineage>
</organism>
<dbReference type="SMART" id="SM01083">
    <property type="entry name" value="Cir_N"/>
    <property type="match status" value="1"/>
</dbReference>
<dbReference type="OrthoDB" id="3973521at2759"/>
<keyword evidence="5" id="KW-0747">Spliceosome</keyword>
<proteinExistence type="inferred from homology"/>
<dbReference type="EMBL" id="LPNM01000006">
    <property type="protein sequence ID" value="OEJ86342.1"/>
    <property type="molecule type" value="Genomic_DNA"/>
</dbReference>
<accession>A0A1E5RHG0</accession>
<reference evidence="13" key="1">
    <citation type="journal article" date="2016" name="Genome Announc.">
        <title>Genome sequences of three species of Hanseniaspora isolated from spontaneous wine fermentations.</title>
        <authorList>
            <person name="Sternes P.R."/>
            <person name="Lee D."/>
            <person name="Kutyna D.R."/>
            <person name="Borneman A.R."/>
        </authorList>
    </citation>
    <scope>NUCLEOTIDE SEQUENCE [LARGE SCALE GENOMIC DNA]</scope>
    <source>
        <strain evidence="13">AWRI3579</strain>
    </source>
</reference>
<evidence type="ECO:0000256" key="5">
    <source>
        <dbReference type="ARBA" id="ARBA00022728"/>
    </source>
</evidence>
<gene>
    <name evidence="12" type="ORF">AWRI3579_g1548</name>
</gene>
<comment type="subcellular location">
    <subcellularLocation>
        <location evidence="1">Nucleus</location>
    </subcellularLocation>
</comment>
<keyword evidence="4" id="KW-0507">mRNA processing</keyword>
<dbReference type="InterPro" id="IPR019339">
    <property type="entry name" value="CIR_N_dom"/>
</dbReference>
<dbReference type="InterPro" id="IPR051376">
    <property type="entry name" value="CWC25_splicing_factor"/>
</dbReference>
<feature type="compositionally biased region" description="Basic residues" evidence="10">
    <location>
        <begin position="210"/>
        <end position="223"/>
    </location>
</feature>
<dbReference type="GO" id="GO:0000398">
    <property type="term" value="P:mRNA splicing, via spliceosome"/>
    <property type="evidence" value="ECO:0007669"/>
    <property type="project" value="TreeGrafter"/>
</dbReference>
<dbReference type="Proteomes" id="UP000095728">
    <property type="component" value="Unassembled WGS sequence"/>
</dbReference>
<keyword evidence="13" id="KW-1185">Reference proteome</keyword>
<evidence type="ECO:0000256" key="8">
    <source>
        <dbReference type="ARBA" id="ARBA00023242"/>
    </source>
</evidence>
<feature type="region of interest" description="Disordered" evidence="10">
    <location>
        <begin position="81"/>
        <end position="223"/>
    </location>
</feature>
<dbReference type="Pfam" id="PF10197">
    <property type="entry name" value="Cir_N"/>
    <property type="match status" value="1"/>
</dbReference>
<evidence type="ECO:0000256" key="1">
    <source>
        <dbReference type="ARBA" id="ARBA00004123"/>
    </source>
</evidence>
<keyword evidence="6 9" id="KW-0175">Coiled coil</keyword>
<dbReference type="GO" id="GO:0005684">
    <property type="term" value="C:U2-type spliceosomal complex"/>
    <property type="evidence" value="ECO:0007669"/>
    <property type="project" value="TreeGrafter"/>
</dbReference>
<evidence type="ECO:0000313" key="12">
    <source>
        <dbReference type="EMBL" id="OEJ86342.1"/>
    </source>
</evidence>
<feature type="compositionally biased region" description="Basic and acidic residues" evidence="10">
    <location>
        <begin position="128"/>
        <end position="143"/>
    </location>
</feature>
<keyword evidence="7" id="KW-0508">mRNA splicing</keyword>
<evidence type="ECO:0000259" key="11">
    <source>
        <dbReference type="SMART" id="SM01083"/>
    </source>
</evidence>
<protein>
    <recommendedName>
        <fullName evidence="3">Pre-mRNA-splicing factor CWC25</fullName>
    </recommendedName>
</protein>
<evidence type="ECO:0000256" key="9">
    <source>
        <dbReference type="SAM" id="Coils"/>
    </source>
</evidence>
<feature type="compositionally biased region" description="Low complexity" evidence="10">
    <location>
        <begin position="81"/>
        <end position="98"/>
    </location>
</feature>
<feature type="compositionally biased region" description="Basic and acidic residues" evidence="10">
    <location>
        <begin position="154"/>
        <end position="174"/>
    </location>
</feature>
<dbReference type="AlphaFoldDB" id="A0A1E5RHG0"/>
<comment type="similarity">
    <text evidence="2">Belongs to the CWC25 family.</text>
</comment>